<name>A0ABD0L516_9CAEN</name>
<organism evidence="1 2">
    <name type="scientific">Batillaria attramentaria</name>
    <dbReference type="NCBI Taxonomy" id="370345"/>
    <lineage>
        <taxon>Eukaryota</taxon>
        <taxon>Metazoa</taxon>
        <taxon>Spiralia</taxon>
        <taxon>Lophotrochozoa</taxon>
        <taxon>Mollusca</taxon>
        <taxon>Gastropoda</taxon>
        <taxon>Caenogastropoda</taxon>
        <taxon>Sorbeoconcha</taxon>
        <taxon>Cerithioidea</taxon>
        <taxon>Batillariidae</taxon>
        <taxon>Batillaria</taxon>
    </lineage>
</organism>
<dbReference type="Proteomes" id="UP001519460">
    <property type="component" value="Unassembled WGS sequence"/>
</dbReference>
<gene>
    <name evidence="1" type="ORF">BaRGS_00014496</name>
</gene>
<dbReference type="AlphaFoldDB" id="A0ABD0L516"/>
<sequence>MQFPSYSTVQKRVDIVLVTCYNVGILDAISQLQYCTERVDIVLVTCLHVGILDAVSQLQYCAERVDIVLVTCYMSAYWMQFPSYSTVQTCRYCTSLRVTCRHTGCSFPATVLYRTCRYCTRYVLHVGIRDAVSQLQYCTERVDIVLVTCYMSAYGMQFPSYSTVQNV</sequence>
<reference evidence="1 2" key="1">
    <citation type="journal article" date="2023" name="Sci. Data">
        <title>Genome assembly of the Korean intertidal mud-creeper Batillaria attramentaria.</title>
        <authorList>
            <person name="Patra A.K."/>
            <person name="Ho P.T."/>
            <person name="Jun S."/>
            <person name="Lee S.J."/>
            <person name="Kim Y."/>
            <person name="Won Y.J."/>
        </authorList>
    </citation>
    <scope>NUCLEOTIDE SEQUENCE [LARGE SCALE GENOMIC DNA]</scope>
    <source>
        <strain evidence="1">Wonlab-2016</strain>
    </source>
</reference>
<comment type="caution">
    <text evidence="1">The sequence shown here is derived from an EMBL/GenBank/DDBJ whole genome shotgun (WGS) entry which is preliminary data.</text>
</comment>
<proteinExistence type="predicted"/>
<keyword evidence="2" id="KW-1185">Reference proteome</keyword>
<evidence type="ECO:0000313" key="1">
    <source>
        <dbReference type="EMBL" id="KAK7494214.1"/>
    </source>
</evidence>
<evidence type="ECO:0000313" key="2">
    <source>
        <dbReference type="Proteomes" id="UP001519460"/>
    </source>
</evidence>
<dbReference type="EMBL" id="JACVVK020000085">
    <property type="protein sequence ID" value="KAK7494214.1"/>
    <property type="molecule type" value="Genomic_DNA"/>
</dbReference>
<protein>
    <submittedName>
        <fullName evidence="1">Uncharacterized protein</fullName>
    </submittedName>
</protein>
<accession>A0ABD0L516</accession>